<accession>A0ABQ7VY90</accession>
<proteinExistence type="predicted"/>
<evidence type="ECO:0000313" key="1">
    <source>
        <dbReference type="EMBL" id="KAH0773434.1"/>
    </source>
</evidence>
<sequence>MGVMHDEQLVQEDYKVVYCPSRRTFMNPNSPGIAGRLVFLGNGGNEGPQQSQAEIKGVGYY</sequence>
<keyword evidence="2" id="KW-1185">Reference proteome</keyword>
<dbReference type="EMBL" id="JAIVGD010000005">
    <property type="protein sequence ID" value="KAH0773434.1"/>
    <property type="molecule type" value="Genomic_DNA"/>
</dbReference>
<protein>
    <submittedName>
        <fullName evidence="1">Uncharacterized protein</fullName>
    </submittedName>
</protein>
<name>A0ABQ7VY90_SOLTU</name>
<gene>
    <name evidence="1" type="ORF">KY290_010571</name>
</gene>
<evidence type="ECO:0000313" key="2">
    <source>
        <dbReference type="Proteomes" id="UP000826656"/>
    </source>
</evidence>
<dbReference type="Proteomes" id="UP000826656">
    <property type="component" value="Unassembled WGS sequence"/>
</dbReference>
<reference evidence="1 2" key="1">
    <citation type="journal article" date="2021" name="bioRxiv">
        <title>Chromosome-scale and haplotype-resolved genome assembly of a tetraploid potato cultivar.</title>
        <authorList>
            <person name="Sun H."/>
            <person name="Jiao W.-B."/>
            <person name="Krause K."/>
            <person name="Campoy J.A."/>
            <person name="Goel M."/>
            <person name="Folz-Donahue K."/>
            <person name="Kukat C."/>
            <person name="Huettel B."/>
            <person name="Schneeberger K."/>
        </authorList>
    </citation>
    <scope>NUCLEOTIDE SEQUENCE [LARGE SCALE GENOMIC DNA]</scope>
    <source>
        <strain evidence="1">SolTubOtavaFocal</strain>
        <tissue evidence="1">Leaves</tissue>
    </source>
</reference>
<organism evidence="1 2">
    <name type="scientific">Solanum tuberosum</name>
    <name type="common">Potato</name>
    <dbReference type="NCBI Taxonomy" id="4113"/>
    <lineage>
        <taxon>Eukaryota</taxon>
        <taxon>Viridiplantae</taxon>
        <taxon>Streptophyta</taxon>
        <taxon>Embryophyta</taxon>
        <taxon>Tracheophyta</taxon>
        <taxon>Spermatophyta</taxon>
        <taxon>Magnoliopsida</taxon>
        <taxon>eudicotyledons</taxon>
        <taxon>Gunneridae</taxon>
        <taxon>Pentapetalae</taxon>
        <taxon>asterids</taxon>
        <taxon>lamiids</taxon>
        <taxon>Solanales</taxon>
        <taxon>Solanaceae</taxon>
        <taxon>Solanoideae</taxon>
        <taxon>Solaneae</taxon>
        <taxon>Solanum</taxon>
    </lineage>
</organism>
<comment type="caution">
    <text evidence="1">The sequence shown here is derived from an EMBL/GenBank/DDBJ whole genome shotgun (WGS) entry which is preliminary data.</text>
</comment>